<dbReference type="GO" id="GO:0005930">
    <property type="term" value="C:axoneme"/>
    <property type="evidence" value="ECO:0007669"/>
    <property type="project" value="UniProtKB-SubCell"/>
</dbReference>
<dbReference type="AlphaFoldDB" id="A0A086JS76"/>
<dbReference type="GO" id="GO:0031514">
    <property type="term" value="C:motile cilium"/>
    <property type="evidence" value="ECO:0007669"/>
    <property type="project" value="UniProtKB-SubCell"/>
</dbReference>
<sequence>EKEYRGMWKDGQRNGQGTLRYDREGICEYTGMWVNNLRQGWGRQRYRRGVYEGQWKAGVRHGVGRMEWTDLHIQYAGQWRDGVPDGWGVQSWTQENSAERCAESDEDVADGQLRLNRYEGWFKNGVREGFGIFWYASGSRYEGYWRSSKKHGRAQYVNEAGCVHE</sequence>
<reference evidence="9 10" key="1">
    <citation type="submission" date="2014-07" db="EMBL/GenBank/DDBJ databases">
        <authorList>
            <person name="Sibley D."/>
            <person name="Venepally P."/>
            <person name="Karamycheva S."/>
            <person name="Hadjithomas M."/>
            <person name="Khan A."/>
            <person name="Brunk B."/>
            <person name="Roos D."/>
            <person name="Caler E."/>
            <person name="Lorenzi H."/>
        </authorList>
    </citation>
    <scope>NUCLEOTIDE SEQUENCE [LARGE SCALE GENOMIC DNA]</scope>
    <source>
        <strain evidence="9 10">FOU</strain>
    </source>
</reference>
<organism evidence="9 10">
    <name type="scientific">Toxoplasma gondii FOU</name>
    <dbReference type="NCBI Taxonomy" id="943167"/>
    <lineage>
        <taxon>Eukaryota</taxon>
        <taxon>Sar</taxon>
        <taxon>Alveolata</taxon>
        <taxon>Apicomplexa</taxon>
        <taxon>Conoidasida</taxon>
        <taxon>Coccidia</taxon>
        <taxon>Eucoccidiorida</taxon>
        <taxon>Eimeriorina</taxon>
        <taxon>Sarcocystidae</taxon>
        <taxon>Toxoplasma</taxon>
    </lineage>
</organism>
<feature type="non-terminal residue" evidence="9">
    <location>
        <position position="165"/>
    </location>
</feature>
<evidence type="ECO:0000256" key="6">
    <source>
        <dbReference type="ARBA" id="ARBA00023069"/>
    </source>
</evidence>
<evidence type="ECO:0000256" key="4">
    <source>
        <dbReference type="ARBA" id="ARBA00022737"/>
    </source>
</evidence>
<dbReference type="Gene3D" id="2.20.110.10">
    <property type="entry name" value="Histone H3 K4-specific methyltransferase SET7/9 N-terminal domain"/>
    <property type="match status" value="2"/>
</dbReference>
<keyword evidence="4" id="KW-0677">Repeat</keyword>
<evidence type="ECO:0000256" key="5">
    <source>
        <dbReference type="ARBA" id="ARBA00022846"/>
    </source>
</evidence>
<keyword evidence="6" id="KW-0969">Cilium</keyword>
<dbReference type="EMBL" id="AEYH02002767">
    <property type="protein sequence ID" value="KFG34994.1"/>
    <property type="molecule type" value="Genomic_DNA"/>
</dbReference>
<protein>
    <submittedName>
        <fullName evidence="9">MORN repeat-containing protein</fullName>
    </submittedName>
</protein>
<dbReference type="Pfam" id="PF02493">
    <property type="entry name" value="MORN"/>
    <property type="match status" value="6"/>
</dbReference>
<dbReference type="VEuPathDB" id="ToxoDB:TGFOU_235515B"/>
<dbReference type="InterPro" id="IPR003409">
    <property type="entry name" value="MORN"/>
</dbReference>
<evidence type="ECO:0000313" key="9">
    <source>
        <dbReference type="EMBL" id="KFG34994.1"/>
    </source>
</evidence>
<proteinExistence type="predicted"/>
<evidence type="ECO:0000313" key="10">
    <source>
        <dbReference type="Proteomes" id="UP000028838"/>
    </source>
</evidence>
<keyword evidence="3" id="KW-0963">Cytoplasm</keyword>
<evidence type="ECO:0000256" key="1">
    <source>
        <dbReference type="ARBA" id="ARBA00004230"/>
    </source>
</evidence>
<name>A0A086JS76_TOXGO</name>
<dbReference type="PANTHER" id="PTHR46613:SF1">
    <property type="entry name" value="RADIAL SPOKE HEAD 10 HOMOLOG B-RELATED"/>
    <property type="match status" value="1"/>
</dbReference>
<evidence type="ECO:0000256" key="7">
    <source>
        <dbReference type="ARBA" id="ARBA00023212"/>
    </source>
</evidence>
<dbReference type="SMART" id="SM00698">
    <property type="entry name" value="MORN"/>
    <property type="match status" value="6"/>
</dbReference>
<evidence type="ECO:0000256" key="8">
    <source>
        <dbReference type="ARBA" id="ARBA00023273"/>
    </source>
</evidence>
<evidence type="ECO:0000256" key="2">
    <source>
        <dbReference type="ARBA" id="ARBA00004430"/>
    </source>
</evidence>
<keyword evidence="8" id="KW-0966">Cell projection</keyword>
<gene>
    <name evidence="9" type="ORF">TGFOU_235515B</name>
</gene>
<feature type="non-terminal residue" evidence="9">
    <location>
        <position position="1"/>
    </location>
</feature>
<comment type="subcellular location">
    <subcellularLocation>
        <location evidence="1">Cell projection</location>
        <location evidence="1">Cilium</location>
        <location evidence="1">Flagellum</location>
    </subcellularLocation>
    <subcellularLocation>
        <location evidence="2">Cytoplasm</location>
        <location evidence="2">Cytoskeleton</location>
        <location evidence="2">Cilium axoneme</location>
    </subcellularLocation>
</comment>
<dbReference type="Proteomes" id="UP000028838">
    <property type="component" value="Unassembled WGS sequence"/>
</dbReference>
<keyword evidence="7" id="KW-0206">Cytoskeleton</keyword>
<dbReference type="PANTHER" id="PTHR46613">
    <property type="entry name" value="RADIAL SPOKE HEAD 10 HOMOLOG B-RELATED"/>
    <property type="match status" value="1"/>
</dbReference>
<evidence type="ECO:0000256" key="3">
    <source>
        <dbReference type="ARBA" id="ARBA00022490"/>
    </source>
</evidence>
<keyword evidence="5" id="KW-0282">Flagellum</keyword>
<comment type="caution">
    <text evidence="9">The sequence shown here is derived from an EMBL/GenBank/DDBJ whole genome shotgun (WGS) entry which is preliminary data.</text>
</comment>
<dbReference type="SUPFAM" id="SSF82185">
    <property type="entry name" value="Histone H3 K4-specific methyltransferase SET7/9 N-terminal domain"/>
    <property type="match status" value="2"/>
</dbReference>
<accession>A0A086JS76</accession>